<organism evidence="3 4">
    <name type="scientific">Stylonychia lemnae</name>
    <name type="common">Ciliate</name>
    <dbReference type="NCBI Taxonomy" id="5949"/>
    <lineage>
        <taxon>Eukaryota</taxon>
        <taxon>Sar</taxon>
        <taxon>Alveolata</taxon>
        <taxon>Ciliophora</taxon>
        <taxon>Intramacronucleata</taxon>
        <taxon>Spirotrichea</taxon>
        <taxon>Stichotrichia</taxon>
        <taxon>Sporadotrichida</taxon>
        <taxon>Oxytrichidae</taxon>
        <taxon>Stylonychinae</taxon>
        <taxon>Stylonychia</taxon>
    </lineage>
</organism>
<sequence length="190" mass="21370">MKASLITQDHQFDQPDMKQKGSKKMSDAQIARKSDLDCTRDTTLRSSSGCGDQSELNLKVDSSSSSALFNDSAIESMDEAQRQIKLQANYIMILKKALKEVLDQNDTLTDRVRELEQIVIVKEQESAQKDKAIVELAQLCDLHMGGELHNAIQTLDQTHTHNDQYDAQSQFEDGGSFQNEQFEAQSQKSQ</sequence>
<evidence type="ECO:0000313" key="3">
    <source>
        <dbReference type="EMBL" id="CDW89577.1"/>
    </source>
</evidence>
<protein>
    <submittedName>
        <fullName evidence="3">Uncharacterized protein</fullName>
    </submittedName>
</protein>
<feature type="region of interest" description="Disordered" evidence="2">
    <location>
        <begin position="166"/>
        <end position="190"/>
    </location>
</feature>
<gene>
    <name evidence="3" type="primary">Contig4129.g4415</name>
    <name evidence="3" type="ORF">STYLEM_18710</name>
</gene>
<dbReference type="InParanoid" id="A0A078B8F8"/>
<feature type="compositionally biased region" description="Polar residues" evidence="2">
    <location>
        <begin position="44"/>
        <end position="56"/>
    </location>
</feature>
<reference evidence="3 4" key="1">
    <citation type="submission" date="2014-06" db="EMBL/GenBank/DDBJ databases">
        <authorList>
            <person name="Swart Estienne"/>
        </authorList>
    </citation>
    <scope>NUCLEOTIDE SEQUENCE [LARGE SCALE GENOMIC DNA]</scope>
    <source>
        <strain evidence="3 4">130c</strain>
    </source>
</reference>
<proteinExistence type="predicted"/>
<dbReference type="AlphaFoldDB" id="A0A078B8F8"/>
<feature type="coiled-coil region" evidence="1">
    <location>
        <begin position="91"/>
        <end position="125"/>
    </location>
</feature>
<evidence type="ECO:0000313" key="4">
    <source>
        <dbReference type="Proteomes" id="UP000039865"/>
    </source>
</evidence>
<keyword evidence="1" id="KW-0175">Coiled coil</keyword>
<evidence type="ECO:0000256" key="1">
    <source>
        <dbReference type="SAM" id="Coils"/>
    </source>
</evidence>
<feature type="region of interest" description="Disordered" evidence="2">
    <location>
        <begin position="1"/>
        <end position="56"/>
    </location>
</feature>
<accession>A0A078B8F8</accession>
<keyword evidence="4" id="KW-1185">Reference proteome</keyword>
<dbReference type="Proteomes" id="UP000039865">
    <property type="component" value="Unassembled WGS sequence"/>
</dbReference>
<dbReference type="EMBL" id="CCKQ01017677">
    <property type="protein sequence ID" value="CDW89577.1"/>
    <property type="molecule type" value="Genomic_DNA"/>
</dbReference>
<evidence type="ECO:0000256" key="2">
    <source>
        <dbReference type="SAM" id="MobiDB-lite"/>
    </source>
</evidence>
<feature type="compositionally biased region" description="Basic and acidic residues" evidence="2">
    <location>
        <begin position="10"/>
        <end position="43"/>
    </location>
</feature>
<name>A0A078B8F8_STYLE</name>